<evidence type="ECO:0000313" key="15">
    <source>
        <dbReference type="Proteomes" id="UP000603865"/>
    </source>
</evidence>
<dbReference type="RefSeq" id="WP_189092286.1">
    <property type="nucleotide sequence ID" value="NZ_BMQL01000033.1"/>
</dbReference>
<keyword evidence="10 13" id="KW-0472">Membrane</keyword>
<dbReference type="PANTHER" id="PTHR31462:SF5">
    <property type="entry name" value="ENDOSOMAL_LYSOSOMAL PROTON CHANNEL TMEM175"/>
    <property type="match status" value="1"/>
</dbReference>
<keyword evidence="3" id="KW-0813">Transport</keyword>
<evidence type="ECO:0000256" key="8">
    <source>
        <dbReference type="ARBA" id="ARBA00022989"/>
    </source>
</evidence>
<protein>
    <submittedName>
        <fullName evidence="14">DUF1211 domain-containing membrane protein</fullName>
    </submittedName>
</protein>
<keyword evidence="5 13" id="KW-0812">Transmembrane</keyword>
<comment type="catalytic activity">
    <reaction evidence="12">
        <text>K(+)(in) = K(+)(out)</text>
        <dbReference type="Rhea" id="RHEA:29463"/>
        <dbReference type="ChEBI" id="CHEBI:29103"/>
    </reaction>
</comment>
<evidence type="ECO:0000256" key="11">
    <source>
        <dbReference type="ARBA" id="ARBA00023303"/>
    </source>
</evidence>
<evidence type="ECO:0000256" key="7">
    <source>
        <dbReference type="ARBA" id="ARBA00022958"/>
    </source>
</evidence>
<dbReference type="PANTHER" id="PTHR31462">
    <property type="entry name" value="ENDOSOMAL/LYSOSOMAL POTASSIUM CHANNEL TMEM175"/>
    <property type="match status" value="1"/>
</dbReference>
<comment type="caution">
    <text evidence="14">The sequence shown here is derived from an EMBL/GenBank/DDBJ whole genome shotgun (WGS) entry which is preliminary data.</text>
</comment>
<evidence type="ECO:0000256" key="9">
    <source>
        <dbReference type="ARBA" id="ARBA00023065"/>
    </source>
</evidence>
<dbReference type="GO" id="GO:0015252">
    <property type="term" value="F:proton channel activity"/>
    <property type="evidence" value="ECO:0007669"/>
    <property type="project" value="InterPro"/>
</dbReference>
<organism evidence="14 15">
    <name type="scientific">Deinococcus ruber</name>
    <dbReference type="NCBI Taxonomy" id="1848197"/>
    <lineage>
        <taxon>Bacteria</taxon>
        <taxon>Thermotogati</taxon>
        <taxon>Deinococcota</taxon>
        <taxon>Deinococci</taxon>
        <taxon>Deinococcales</taxon>
        <taxon>Deinococcaceae</taxon>
        <taxon>Deinococcus</taxon>
    </lineage>
</organism>
<evidence type="ECO:0000313" key="14">
    <source>
        <dbReference type="EMBL" id="GGR24460.1"/>
    </source>
</evidence>
<keyword evidence="15" id="KW-1185">Reference proteome</keyword>
<feature type="transmembrane region" description="Helical" evidence="13">
    <location>
        <begin position="55"/>
        <end position="75"/>
    </location>
</feature>
<accession>A0A918CIG3</accession>
<keyword evidence="4" id="KW-0633">Potassium transport</keyword>
<keyword evidence="9" id="KW-0406">Ion transport</keyword>
<keyword evidence="8 13" id="KW-1133">Transmembrane helix</keyword>
<sequence length="199" mass="21381">MLSFFKGPNRIEAFSDGVFAIALTLLILEIKAPNIGENGTSAALWAGLAHLWPSYLSYLLAFLTVLVSWIGHHIIIGQVRRVDFPLLLANGFFLLTVSFLPFPTSIVAEHLRGESGTAAMVVYALANLLNSAAFVGLVAATVHLNPETAVVLAGVRRNAMIGIGWCLLCAGVAYLSPVVSLLMVAALWVWWIRPQNAGV</sequence>
<evidence type="ECO:0000256" key="3">
    <source>
        <dbReference type="ARBA" id="ARBA00022448"/>
    </source>
</evidence>
<dbReference type="GO" id="GO:0005267">
    <property type="term" value="F:potassium channel activity"/>
    <property type="evidence" value="ECO:0007669"/>
    <property type="project" value="UniProtKB-KW"/>
</dbReference>
<dbReference type="InterPro" id="IPR010617">
    <property type="entry name" value="TMEM175-like"/>
</dbReference>
<evidence type="ECO:0000256" key="5">
    <source>
        <dbReference type="ARBA" id="ARBA00022692"/>
    </source>
</evidence>
<name>A0A918CIG3_9DEIO</name>
<comment type="subcellular location">
    <subcellularLocation>
        <location evidence="1">Membrane</location>
        <topology evidence="1">Multi-pass membrane protein</topology>
    </subcellularLocation>
</comment>
<evidence type="ECO:0000256" key="12">
    <source>
        <dbReference type="ARBA" id="ARBA00034430"/>
    </source>
</evidence>
<feature type="transmembrane region" description="Helical" evidence="13">
    <location>
        <begin position="165"/>
        <end position="191"/>
    </location>
</feature>
<dbReference type="Pfam" id="PF06736">
    <property type="entry name" value="TMEM175"/>
    <property type="match status" value="1"/>
</dbReference>
<feature type="transmembrane region" description="Helical" evidence="13">
    <location>
        <begin position="87"/>
        <end position="108"/>
    </location>
</feature>
<dbReference type="EMBL" id="BMQL01000033">
    <property type="protein sequence ID" value="GGR24460.1"/>
    <property type="molecule type" value="Genomic_DNA"/>
</dbReference>
<evidence type="ECO:0000256" key="4">
    <source>
        <dbReference type="ARBA" id="ARBA00022538"/>
    </source>
</evidence>
<dbReference type="Proteomes" id="UP000603865">
    <property type="component" value="Unassembled WGS sequence"/>
</dbReference>
<evidence type="ECO:0000256" key="2">
    <source>
        <dbReference type="ARBA" id="ARBA00006920"/>
    </source>
</evidence>
<comment type="similarity">
    <text evidence="2">Belongs to the TMEM175 family.</text>
</comment>
<dbReference type="GO" id="GO:0016020">
    <property type="term" value="C:membrane"/>
    <property type="evidence" value="ECO:0007669"/>
    <property type="project" value="UniProtKB-SubCell"/>
</dbReference>
<reference evidence="14" key="2">
    <citation type="submission" date="2020-09" db="EMBL/GenBank/DDBJ databases">
        <authorList>
            <person name="Sun Q."/>
            <person name="Ohkuma M."/>
        </authorList>
    </citation>
    <scope>NUCLEOTIDE SEQUENCE</scope>
    <source>
        <strain evidence="14">JCM 31311</strain>
    </source>
</reference>
<keyword evidence="11" id="KW-0407">Ion channel</keyword>
<evidence type="ECO:0000256" key="13">
    <source>
        <dbReference type="SAM" id="Phobius"/>
    </source>
</evidence>
<keyword evidence="6" id="KW-0631">Potassium channel</keyword>
<keyword evidence="7" id="KW-0630">Potassium</keyword>
<dbReference type="AlphaFoldDB" id="A0A918CIG3"/>
<gene>
    <name evidence="14" type="ORF">GCM10008957_40190</name>
</gene>
<proteinExistence type="inferred from homology"/>
<feature type="transmembrane region" description="Helical" evidence="13">
    <location>
        <begin position="120"/>
        <end position="144"/>
    </location>
</feature>
<evidence type="ECO:0000256" key="6">
    <source>
        <dbReference type="ARBA" id="ARBA00022826"/>
    </source>
</evidence>
<reference evidence="14" key="1">
    <citation type="journal article" date="2014" name="Int. J. Syst. Evol. Microbiol.">
        <title>Complete genome sequence of Corynebacterium casei LMG S-19264T (=DSM 44701T), isolated from a smear-ripened cheese.</title>
        <authorList>
            <consortium name="US DOE Joint Genome Institute (JGI-PGF)"/>
            <person name="Walter F."/>
            <person name="Albersmeier A."/>
            <person name="Kalinowski J."/>
            <person name="Ruckert C."/>
        </authorList>
    </citation>
    <scope>NUCLEOTIDE SEQUENCE</scope>
    <source>
        <strain evidence="14">JCM 31311</strain>
    </source>
</reference>
<evidence type="ECO:0000256" key="10">
    <source>
        <dbReference type="ARBA" id="ARBA00023136"/>
    </source>
</evidence>
<evidence type="ECO:0000256" key="1">
    <source>
        <dbReference type="ARBA" id="ARBA00004141"/>
    </source>
</evidence>